<dbReference type="SUPFAM" id="SSF51905">
    <property type="entry name" value="FAD/NAD(P)-binding domain"/>
    <property type="match status" value="1"/>
</dbReference>
<evidence type="ECO:0000313" key="6">
    <source>
        <dbReference type="EMBL" id="SEF62556.1"/>
    </source>
</evidence>
<dbReference type="EMBL" id="FNVD01000002">
    <property type="protein sequence ID" value="SEF62556.1"/>
    <property type="molecule type" value="Genomic_DNA"/>
</dbReference>
<sequence>MAEPHHHVIIGSGSAGFGAAKTLREGDPDCRITMFTMDAIPFYHRYRLPEVFRGRTDWRDLLAKPPSFYEENGITLRRRCRVVDVDGSAHVVSLAHQETVPFDSLLVAAGGRAYLPENLSGHAHLIHGFGSFEAAMRVYNDLPRGGRVVMIGGDMIGLDLLLTLLDTGYRVTLIVNAQTFWPHELTAEQRAPLLEALRGKGVDVIENARAVGISPQNGGAPARRVALDDGREIEGDVVMAFCGLATSVEFMLRAEVDIERGLLVSPELQTTNDAIWAAGDICQIWHDGEKAYKFYHGWKNVRVMGQLAARNILGAHEPFDVDVEDRIWVDEDGEIQSTFWTRKP</sequence>
<dbReference type="PANTHER" id="PTHR43429:SF3">
    <property type="entry name" value="NITRITE REDUCTASE [NAD(P)H]"/>
    <property type="match status" value="1"/>
</dbReference>
<comment type="cofactor">
    <cofactor evidence="1">
        <name>FAD</name>
        <dbReference type="ChEBI" id="CHEBI:57692"/>
    </cofactor>
</comment>
<dbReference type="InterPro" id="IPR036188">
    <property type="entry name" value="FAD/NAD-bd_sf"/>
</dbReference>
<protein>
    <submittedName>
        <fullName evidence="6">Nitric oxide reductase FlRd-NAD(+) reductase</fullName>
    </submittedName>
</protein>
<gene>
    <name evidence="6" type="ORF">SAMN05421751_102296</name>
</gene>
<evidence type="ECO:0000256" key="3">
    <source>
        <dbReference type="ARBA" id="ARBA00022630"/>
    </source>
</evidence>
<keyword evidence="3" id="KW-0285">Flavoprotein</keyword>
<evidence type="ECO:0000256" key="1">
    <source>
        <dbReference type="ARBA" id="ARBA00001974"/>
    </source>
</evidence>
<dbReference type="OrthoDB" id="9768666at2"/>
<comment type="similarity">
    <text evidence="2">Belongs to the FAD-dependent oxidoreductase family.</text>
</comment>
<dbReference type="PRINTS" id="PR00411">
    <property type="entry name" value="PNDRDTASEI"/>
</dbReference>
<dbReference type="Proteomes" id="UP000236742">
    <property type="component" value="Unassembled WGS sequence"/>
</dbReference>
<dbReference type="Pfam" id="PF07992">
    <property type="entry name" value="Pyr_redox_2"/>
    <property type="match status" value="1"/>
</dbReference>
<dbReference type="Gene3D" id="3.50.50.60">
    <property type="entry name" value="FAD/NAD(P)-binding domain"/>
    <property type="match status" value="2"/>
</dbReference>
<proteinExistence type="inferred from homology"/>
<organism evidence="6 7">
    <name type="scientific">Jhaorihella thermophila</name>
    <dbReference type="NCBI Taxonomy" id="488547"/>
    <lineage>
        <taxon>Bacteria</taxon>
        <taxon>Pseudomonadati</taxon>
        <taxon>Pseudomonadota</taxon>
        <taxon>Alphaproteobacteria</taxon>
        <taxon>Rhodobacterales</taxon>
        <taxon>Paracoccaceae</taxon>
        <taxon>Jhaorihella</taxon>
    </lineage>
</organism>
<evidence type="ECO:0000256" key="2">
    <source>
        <dbReference type="ARBA" id="ARBA00006442"/>
    </source>
</evidence>
<evidence type="ECO:0000259" key="5">
    <source>
        <dbReference type="Pfam" id="PF07992"/>
    </source>
</evidence>
<accession>A0A1H5TIG3</accession>
<dbReference type="GO" id="GO:0016491">
    <property type="term" value="F:oxidoreductase activity"/>
    <property type="evidence" value="ECO:0007669"/>
    <property type="project" value="InterPro"/>
</dbReference>
<dbReference type="PANTHER" id="PTHR43429">
    <property type="entry name" value="PYRIDINE NUCLEOTIDE-DISULFIDE OXIDOREDUCTASE DOMAIN-CONTAINING"/>
    <property type="match status" value="1"/>
</dbReference>
<dbReference type="InterPro" id="IPR050260">
    <property type="entry name" value="FAD-bd_OxRdtase"/>
</dbReference>
<reference evidence="6 7" key="1">
    <citation type="submission" date="2016-10" db="EMBL/GenBank/DDBJ databases">
        <authorList>
            <person name="de Groot N.N."/>
        </authorList>
    </citation>
    <scope>NUCLEOTIDE SEQUENCE [LARGE SCALE GENOMIC DNA]</scope>
    <source>
        <strain evidence="6 7">DSM 23413</strain>
    </source>
</reference>
<dbReference type="PRINTS" id="PR00368">
    <property type="entry name" value="FADPNR"/>
</dbReference>
<dbReference type="InterPro" id="IPR023753">
    <property type="entry name" value="FAD/NAD-binding_dom"/>
</dbReference>
<dbReference type="AlphaFoldDB" id="A0A1H5TIG3"/>
<feature type="domain" description="FAD/NAD(P)-binding" evidence="5">
    <location>
        <begin position="6"/>
        <end position="285"/>
    </location>
</feature>
<evidence type="ECO:0000313" key="7">
    <source>
        <dbReference type="Proteomes" id="UP000236742"/>
    </source>
</evidence>
<evidence type="ECO:0000256" key="4">
    <source>
        <dbReference type="ARBA" id="ARBA00022827"/>
    </source>
</evidence>
<dbReference type="RefSeq" id="WP_160114843.1">
    <property type="nucleotide sequence ID" value="NZ_FNVD01000002.1"/>
</dbReference>
<name>A0A1H5TIG3_9RHOB</name>
<keyword evidence="4" id="KW-0274">FAD</keyword>
<keyword evidence="7" id="KW-1185">Reference proteome</keyword>